<dbReference type="AlphaFoldDB" id="B6IIX2"/>
<dbReference type="EMBL" id="HE600980">
    <property type="protein sequence ID" value="CAR99852.1"/>
    <property type="molecule type" value="Genomic_DNA"/>
</dbReference>
<keyword evidence="3" id="KW-1185">Reference proteome</keyword>
<dbReference type="KEGG" id="cbr:CBG_26541"/>
<dbReference type="InParanoid" id="B6IIX2"/>
<reference evidence="2 3" key="1">
    <citation type="journal article" date="2003" name="PLoS Biol.">
        <title>The genome sequence of Caenorhabditis briggsae: a platform for comparative genomics.</title>
        <authorList>
            <person name="Stein L.D."/>
            <person name="Bao Z."/>
            <person name="Blasiar D."/>
            <person name="Blumenthal T."/>
            <person name="Brent M.R."/>
            <person name="Chen N."/>
            <person name="Chinwalla A."/>
            <person name="Clarke L."/>
            <person name="Clee C."/>
            <person name="Coghlan A."/>
            <person name="Coulson A."/>
            <person name="D'Eustachio P."/>
            <person name="Fitch D.H."/>
            <person name="Fulton L.A."/>
            <person name="Fulton R.E."/>
            <person name="Griffiths-Jones S."/>
            <person name="Harris T.W."/>
            <person name="Hillier L.W."/>
            <person name="Kamath R."/>
            <person name="Kuwabara P.E."/>
            <person name="Mardis E.R."/>
            <person name="Marra M.A."/>
            <person name="Miner T.L."/>
            <person name="Minx P."/>
            <person name="Mullikin J.C."/>
            <person name="Plumb R.W."/>
            <person name="Rogers J."/>
            <person name="Schein J.E."/>
            <person name="Sohrmann M."/>
            <person name="Spieth J."/>
            <person name="Stajich J.E."/>
            <person name="Wei C."/>
            <person name="Willey D."/>
            <person name="Wilson R.K."/>
            <person name="Durbin R."/>
            <person name="Waterston R.H."/>
        </authorList>
    </citation>
    <scope>NUCLEOTIDE SEQUENCE [LARGE SCALE GENOMIC DNA]</scope>
    <source>
        <strain evidence="2 3">AF16</strain>
    </source>
</reference>
<protein>
    <submittedName>
        <fullName evidence="2">Protein CBG26541</fullName>
    </submittedName>
</protein>
<accession>B6IIX2</accession>
<reference evidence="2 3" key="2">
    <citation type="journal article" date="2011" name="PLoS Genet.">
        <title>Caenorhabditis briggsae recombinant inbred line genotypes reveal inter-strain incompatibility and the evolution of recombination.</title>
        <authorList>
            <person name="Ross J.A."/>
            <person name="Koboldt D.C."/>
            <person name="Staisch J.E."/>
            <person name="Chamberlin H.M."/>
            <person name="Gupta B.P."/>
            <person name="Miller R.D."/>
            <person name="Baird S.E."/>
            <person name="Haag E.S."/>
        </authorList>
    </citation>
    <scope>NUCLEOTIDE SEQUENCE [LARGE SCALE GENOMIC DNA]</scope>
    <source>
        <strain evidence="2 3">AF16</strain>
    </source>
</reference>
<dbReference type="Proteomes" id="UP000008549">
    <property type="component" value="Unassembled WGS sequence"/>
</dbReference>
<organism evidence="2 3">
    <name type="scientific">Caenorhabditis briggsae</name>
    <dbReference type="NCBI Taxonomy" id="6238"/>
    <lineage>
        <taxon>Eukaryota</taxon>
        <taxon>Metazoa</taxon>
        <taxon>Ecdysozoa</taxon>
        <taxon>Nematoda</taxon>
        <taxon>Chromadorea</taxon>
        <taxon>Rhabditida</taxon>
        <taxon>Rhabditina</taxon>
        <taxon>Rhabditomorpha</taxon>
        <taxon>Rhabditoidea</taxon>
        <taxon>Rhabditidae</taxon>
        <taxon>Peloderinae</taxon>
        <taxon>Caenorhabditis</taxon>
    </lineage>
</organism>
<proteinExistence type="predicted"/>
<gene>
    <name evidence="2" type="ORF">CBG26541</name>
    <name evidence="2" type="ORF">CBG_26541</name>
</gene>
<dbReference type="GeneID" id="68918019"/>
<evidence type="ECO:0000313" key="2">
    <source>
        <dbReference type="EMBL" id="CAR99852.1"/>
    </source>
</evidence>
<name>B6IIX2_CAEBR</name>
<dbReference type="CTD" id="68918019"/>
<evidence type="ECO:0000256" key="1">
    <source>
        <dbReference type="SAM" id="MobiDB-lite"/>
    </source>
</evidence>
<dbReference type="RefSeq" id="XP_045099413.1">
    <property type="nucleotide sequence ID" value="XM_045236400.1"/>
</dbReference>
<feature type="region of interest" description="Disordered" evidence="1">
    <location>
        <begin position="1"/>
        <end position="25"/>
    </location>
</feature>
<sequence>MVLDNERDFGGVANRHERESERWRHSEKPRLGRQFVVFSCKPN</sequence>
<dbReference type="HOGENOM" id="CLU_3242653_0_0_1"/>
<evidence type="ECO:0000313" key="3">
    <source>
        <dbReference type="Proteomes" id="UP000008549"/>
    </source>
</evidence>